<gene>
    <name evidence="1" type="ORF">RhiirA4_415235</name>
</gene>
<dbReference type="EMBL" id="LLXI01000072">
    <property type="protein sequence ID" value="PKY39693.1"/>
    <property type="molecule type" value="Genomic_DNA"/>
</dbReference>
<accession>A0A2I1FZB3</accession>
<reference evidence="1 2" key="1">
    <citation type="submission" date="2015-10" db="EMBL/GenBank/DDBJ databases">
        <title>Genome analyses suggest a sexual origin of heterokaryosis in a supposedly ancient asexual fungus.</title>
        <authorList>
            <person name="Ropars J."/>
            <person name="Sedzielewska K."/>
            <person name="Noel J."/>
            <person name="Charron P."/>
            <person name="Farinelli L."/>
            <person name="Marton T."/>
            <person name="Kruger M."/>
            <person name="Pelin A."/>
            <person name="Brachmann A."/>
            <person name="Corradi N."/>
        </authorList>
    </citation>
    <scope>NUCLEOTIDE SEQUENCE [LARGE SCALE GENOMIC DNA]</scope>
    <source>
        <strain evidence="1 2">A4</strain>
    </source>
</reference>
<sequence length="294" mass="33795">MKLFIDKVPYYYFQKELKTKERQQLNPKIFVGTGISGVTSGDNKRLLMEWGLMEEASNELCNSVCDDILGSSIHGVPTFRWPLIRFSMMHNSHAINGTITIGKVGHKCSPHHMKVANANLTNTTRRAFFYATNYQSASKNGIRLRCDLNFGREPSFYLNPSIENAIDWIKDHKGFNGIIVYWVDVDIIKSMRYQDLVSEGDDLWKGVVVASRCSQVSEVDRDDFVYRYQLSNPRQILTEWEDHGGEDVEGSWQNVIPSAQWFEPIRHLQLAIKTPEAIDLMNSYCVGIIYFHTK</sequence>
<proteinExistence type="predicted"/>
<keyword evidence="2" id="KW-1185">Reference proteome</keyword>
<protein>
    <submittedName>
        <fullName evidence="1">Uncharacterized protein</fullName>
    </submittedName>
</protein>
<evidence type="ECO:0000313" key="1">
    <source>
        <dbReference type="EMBL" id="PKY39693.1"/>
    </source>
</evidence>
<name>A0A2I1FZB3_9GLOM</name>
<dbReference type="AlphaFoldDB" id="A0A2I1FZB3"/>
<comment type="caution">
    <text evidence="1">The sequence shown here is derived from an EMBL/GenBank/DDBJ whole genome shotgun (WGS) entry which is preliminary data.</text>
</comment>
<dbReference type="VEuPathDB" id="FungiDB:RhiirA1_462297"/>
<organism evidence="1 2">
    <name type="scientific">Rhizophagus irregularis</name>
    <dbReference type="NCBI Taxonomy" id="588596"/>
    <lineage>
        <taxon>Eukaryota</taxon>
        <taxon>Fungi</taxon>
        <taxon>Fungi incertae sedis</taxon>
        <taxon>Mucoromycota</taxon>
        <taxon>Glomeromycotina</taxon>
        <taxon>Glomeromycetes</taxon>
        <taxon>Glomerales</taxon>
        <taxon>Glomeraceae</taxon>
        <taxon>Rhizophagus</taxon>
    </lineage>
</organism>
<dbReference type="Proteomes" id="UP000234323">
    <property type="component" value="Unassembled WGS sequence"/>
</dbReference>
<evidence type="ECO:0000313" key="2">
    <source>
        <dbReference type="Proteomes" id="UP000234323"/>
    </source>
</evidence>
<dbReference type="VEuPathDB" id="FungiDB:FUN_008403"/>
<dbReference type="VEuPathDB" id="FungiDB:RhiirFUN_008767"/>